<organism evidence="1 2">
    <name type="scientific">Gossypium mustelinum</name>
    <name type="common">Cotton</name>
    <name type="synonym">Gossypium caicoense</name>
    <dbReference type="NCBI Taxonomy" id="34275"/>
    <lineage>
        <taxon>Eukaryota</taxon>
        <taxon>Viridiplantae</taxon>
        <taxon>Streptophyta</taxon>
        <taxon>Embryophyta</taxon>
        <taxon>Tracheophyta</taxon>
        <taxon>Spermatophyta</taxon>
        <taxon>Magnoliopsida</taxon>
        <taxon>eudicotyledons</taxon>
        <taxon>Gunneridae</taxon>
        <taxon>Pentapetalae</taxon>
        <taxon>rosids</taxon>
        <taxon>malvids</taxon>
        <taxon>Malvales</taxon>
        <taxon>Malvaceae</taxon>
        <taxon>Malvoideae</taxon>
        <taxon>Gossypium</taxon>
    </lineage>
</organism>
<sequence length="106" mass="12713">MRLFGWLKLENLIFRKVKKIIFFQFGESRTECSNAVVQNYENSNVQRKKSSDCERRVRTSSMVELSMTMEDIVQLIEQESDAELRTQIMDLKLFFWNYRNRASPFS</sequence>
<evidence type="ECO:0000313" key="1">
    <source>
        <dbReference type="EMBL" id="TYI64336.1"/>
    </source>
</evidence>
<gene>
    <name evidence="1" type="ORF">E1A91_D09G081900v1</name>
</gene>
<accession>A0A5D2TI66</accession>
<keyword evidence="2" id="KW-1185">Reference proteome</keyword>
<protein>
    <submittedName>
        <fullName evidence="1">Uncharacterized protein</fullName>
    </submittedName>
</protein>
<dbReference type="EMBL" id="CM017657">
    <property type="protein sequence ID" value="TYI64336.1"/>
    <property type="molecule type" value="Genomic_DNA"/>
</dbReference>
<dbReference type="AlphaFoldDB" id="A0A5D2TI66"/>
<proteinExistence type="predicted"/>
<dbReference type="Proteomes" id="UP000323597">
    <property type="component" value="Chromosome D09"/>
</dbReference>
<name>A0A5D2TI66_GOSMU</name>
<evidence type="ECO:0000313" key="2">
    <source>
        <dbReference type="Proteomes" id="UP000323597"/>
    </source>
</evidence>
<reference evidence="1 2" key="1">
    <citation type="submission" date="2019-07" db="EMBL/GenBank/DDBJ databases">
        <title>WGS assembly of Gossypium mustelinum.</title>
        <authorList>
            <person name="Chen Z.J."/>
            <person name="Sreedasyam A."/>
            <person name="Ando A."/>
            <person name="Song Q."/>
            <person name="De L."/>
            <person name="Hulse-Kemp A."/>
            <person name="Ding M."/>
            <person name="Ye W."/>
            <person name="Kirkbride R."/>
            <person name="Jenkins J."/>
            <person name="Plott C."/>
            <person name="Lovell J."/>
            <person name="Lin Y.-M."/>
            <person name="Vaughn R."/>
            <person name="Liu B."/>
            <person name="Li W."/>
            <person name="Simpson S."/>
            <person name="Scheffler B."/>
            <person name="Saski C."/>
            <person name="Grover C."/>
            <person name="Hu G."/>
            <person name="Conover J."/>
            <person name="Carlson J."/>
            <person name="Shu S."/>
            <person name="Boston L."/>
            <person name="Williams M."/>
            <person name="Peterson D."/>
            <person name="Mcgee K."/>
            <person name="Jones D."/>
            <person name="Wendel J."/>
            <person name="Stelly D."/>
            <person name="Grimwood J."/>
            <person name="Schmutz J."/>
        </authorList>
    </citation>
    <scope>NUCLEOTIDE SEQUENCE [LARGE SCALE GENOMIC DNA]</scope>
    <source>
        <strain evidence="1">1408120.09</strain>
    </source>
</reference>